<dbReference type="VEuPathDB" id="VectorBase:HLOH_042355"/>
<keyword evidence="2" id="KW-1185">Reference proteome</keyword>
<protein>
    <submittedName>
        <fullName evidence="1">Uncharacterized protein</fullName>
    </submittedName>
</protein>
<name>A0A9J6FWC1_HAELO</name>
<accession>A0A9J6FWC1</accession>
<evidence type="ECO:0000313" key="2">
    <source>
        <dbReference type="Proteomes" id="UP000821853"/>
    </source>
</evidence>
<gene>
    <name evidence="1" type="ORF">HPB48_002854</name>
</gene>
<comment type="caution">
    <text evidence="1">The sequence shown here is derived from an EMBL/GenBank/DDBJ whole genome shotgun (WGS) entry which is preliminary data.</text>
</comment>
<dbReference type="Proteomes" id="UP000821853">
    <property type="component" value="Chromosome 2"/>
</dbReference>
<organism evidence="1 2">
    <name type="scientific">Haemaphysalis longicornis</name>
    <name type="common">Bush tick</name>
    <dbReference type="NCBI Taxonomy" id="44386"/>
    <lineage>
        <taxon>Eukaryota</taxon>
        <taxon>Metazoa</taxon>
        <taxon>Ecdysozoa</taxon>
        <taxon>Arthropoda</taxon>
        <taxon>Chelicerata</taxon>
        <taxon>Arachnida</taxon>
        <taxon>Acari</taxon>
        <taxon>Parasitiformes</taxon>
        <taxon>Ixodida</taxon>
        <taxon>Ixodoidea</taxon>
        <taxon>Ixodidae</taxon>
        <taxon>Haemaphysalinae</taxon>
        <taxon>Haemaphysalis</taxon>
    </lineage>
</organism>
<proteinExistence type="predicted"/>
<evidence type="ECO:0000313" key="1">
    <source>
        <dbReference type="EMBL" id="KAH9367562.1"/>
    </source>
</evidence>
<reference evidence="1 2" key="1">
    <citation type="journal article" date="2020" name="Cell">
        <title>Large-Scale Comparative Analyses of Tick Genomes Elucidate Their Genetic Diversity and Vector Capacities.</title>
        <authorList>
            <consortium name="Tick Genome and Microbiome Consortium (TIGMIC)"/>
            <person name="Jia N."/>
            <person name="Wang J."/>
            <person name="Shi W."/>
            <person name="Du L."/>
            <person name="Sun Y."/>
            <person name="Zhan W."/>
            <person name="Jiang J.F."/>
            <person name="Wang Q."/>
            <person name="Zhang B."/>
            <person name="Ji P."/>
            <person name="Bell-Sakyi L."/>
            <person name="Cui X.M."/>
            <person name="Yuan T.T."/>
            <person name="Jiang B.G."/>
            <person name="Yang W.F."/>
            <person name="Lam T.T."/>
            <person name="Chang Q.C."/>
            <person name="Ding S.J."/>
            <person name="Wang X.J."/>
            <person name="Zhu J.G."/>
            <person name="Ruan X.D."/>
            <person name="Zhao L."/>
            <person name="Wei J.T."/>
            <person name="Ye R.Z."/>
            <person name="Que T.C."/>
            <person name="Du C.H."/>
            <person name="Zhou Y.H."/>
            <person name="Cheng J.X."/>
            <person name="Dai P.F."/>
            <person name="Guo W.B."/>
            <person name="Han X.H."/>
            <person name="Huang E.J."/>
            <person name="Li L.F."/>
            <person name="Wei W."/>
            <person name="Gao Y.C."/>
            <person name="Liu J.Z."/>
            <person name="Shao H.Z."/>
            <person name="Wang X."/>
            <person name="Wang C.C."/>
            <person name="Yang T.C."/>
            <person name="Huo Q.B."/>
            <person name="Li W."/>
            <person name="Chen H.Y."/>
            <person name="Chen S.E."/>
            <person name="Zhou L.G."/>
            <person name="Ni X.B."/>
            <person name="Tian J.H."/>
            <person name="Sheng Y."/>
            <person name="Liu T."/>
            <person name="Pan Y.S."/>
            <person name="Xia L.Y."/>
            <person name="Li J."/>
            <person name="Zhao F."/>
            <person name="Cao W.C."/>
        </authorList>
    </citation>
    <scope>NUCLEOTIDE SEQUENCE [LARGE SCALE GENOMIC DNA]</scope>
    <source>
        <strain evidence="1">HaeL-2018</strain>
    </source>
</reference>
<dbReference type="EMBL" id="JABSTR010000004">
    <property type="protein sequence ID" value="KAH9367562.1"/>
    <property type="molecule type" value="Genomic_DNA"/>
</dbReference>
<sequence length="97" mass="10911">MPSHYHRCPYYVTRFGNFDHQVGMKNMTAHAKRFSNAVGRPEAEKHCAVYKIQGAVFARGSISIPRLGIADQVAKGRLHLEDRVLLKNSTRCSLLQG</sequence>
<dbReference type="AlphaFoldDB" id="A0A9J6FWC1"/>